<organism evidence="1 2">
    <name type="scientific">Aspergillus phoenicis ATCC 13157</name>
    <dbReference type="NCBI Taxonomy" id="1353007"/>
    <lineage>
        <taxon>Eukaryota</taxon>
        <taxon>Fungi</taxon>
        <taxon>Dikarya</taxon>
        <taxon>Ascomycota</taxon>
        <taxon>Pezizomycotina</taxon>
        <taxon>Eurotiomycetes</taxon>
        <taxon>Eurotiomycetidae</taxon>
        <taxon>Eurotiales</taxon>
        <taxon>Aspergillaceae</taxon>
        <taxon>Aspergillus</taxon>
    </lineage>
</organism>
<evidence type="ECO:0000313" key="1">
    <source>
        <dbReference type="EMBL" id="RDK48337.1"/>
    </source>
</evidence>
<name>A0A370Q1K6_ASPPH</name>
<reference evidence="1 2" key="1">
    <citation type="submission" date="2018-07" db="EMBL/GenBank/DDBJ databases">
        <title>Section-level genome sequencing of Aspergillus section Nigri to investigate inter- and intra-species variation.</title>
        <authorList>
            <consortium name="DOE Joint Genome Institute"/>
            <person name="Vesth T.C."/>
            <person name="Nybo J.L."/>
            <person name="Theobald S."/>
            <person name="Frisvad J.C."/>
            <person name="Larsen T.O."/>
            <person name="Nielsen K.F."/>
            <person name="Hoof J.B."/>
            <person name="Brandl J."/>
            <person name="Salamov A."/>
            <person name="Riley R."/>
            <person name="Gladden J.M."/>
            <person name="Phatale P."/>
            <person name="Nielsen M.T."/>
            <person name="Lyhne E.K."/>
            <person name="Kogle M.E."/>
            <person name="Strasser K."/>
            <person name="McDonnell E."/>
            <person name="Barry K."/>
            <person name="Clum A."/>
            <person name="Chen C."/>
            <person name="Nolan M."/>
            <person name="Sandor L."/>
            <person name="Kuo A."/>
            <person name="Lipzen A."/>
            <person name="Hainaut M."/>
            <person name="Drula E."/>
            <person name="Tsang A."/>
            <person name="Magnuson J.K."/>
            <person name="Henrissat B."/>
            <person name="Wiebenga A."/>
            <person name="Simmons B.A."/>
            <person name="Makela M.R."/>
            <person name="De vries R.P."/>
            <person name="Grigoriev I.V."/>
            <person name="Mortensen U.H."/>
            <person name="Baker S.E."/>
            <person name="Andersen M.R."/>
        </authorList>
    </citation>
    <scope>NUCLEOTIDE SEQUENCE [LARGE SCALE GENOMIC DNA]</scope>
    <source>
        <strain evidence="1 2">ATCC 13157</strain>
    </source>
</reference>
<gene>
    <name evidence="1" type="ORF">M752DRAFT_261619</name>
</gene>
<proteinExistence type="predicted"/>
<keyword evidence="2" id="KW-1185">Reference proteome</keyword>
<dbReference type="Proteomes" id="UP000254937">
    <property type="component" value="Unassembled WGS sequence"/>
</dbReference>
<protein>
    <submittedName>
        <fullName evidence="1">Uncharacterized protein</fullName>
    </submittedName>
</protein>
<dbReference type="EMBL" id="KZ851844">
    <property type="protein sequence ID" value="RDK48337.1"/>
    <property type="molecule type" value="Genomic_DNA"/>
</dbReference>
<accession>A0A370Q1K6</accession>
<dbReference type="AlphaFoldDB" id="A0A370Q1K6"/>
<evidence type="ECO:0000313" key="2">
    <source>
        <dbReference type="Proteomes" id="UP000254937"/>
    </source>
</evidence>
<sequence length="112" mass="12211">MSSSRAGFGFPLAPAPSSPPVKYHTTVIHYTTPDNEMNRELPAVLVASKSGSRADMVPQAFSLGEWRNLISRPFRLLTSSNQVQLLTRLLASSVLGVVPVYHLWVVAYSAAK</sequence>